<comment type="caution">
    <text evidence="4">The sequence shown here is derived from an EMBL/GenBank/DDBJ whole genome shotgun (WGS) entry which is preliminary data.</text>
</comment>
<dbReference type="PANTHER" id="PTHR12143">
    <property type="entry name" value="PEPTIDE N-GLYCANASE PNGASE -RELATED"/>
    <property type="match status" value="1"/>
</dbReference>
<evidence type="ECO:0000313" key="4">
    <source>
        <dbReference type="EMBL" id="KAK7695197.1"/>
    </source>
</evidence>
<reference evidence="4 5" key="1">
    <citation type="submission" date="2022-09" db="EMBL/GenBank/DDBJ databases">
        <authorList>
            <person name="Palmer J.M."/>
        </authorList>
    </citation>
    <scope>NUCLEOTIDE SEQUENCE [LARGE SCALE GENOMIC DNA]</scope>
    <source>
        <strain evidence="4 5">DSM 7382</strain>
    </source>
</reference>
<keyword evidence="5" id="KW-1185">Reference proteome</keyword>
<dbReference type="InterPro" id="IPR012939">
    <property type="entry name" value="Glyco_hydro_92"/>
</dbReference>
<dbReference type="PANTHER" id="PTHR12143:SF25">
    <property type="entry name" value="FAMILY PROTEIN, PUTATIVE (AFU_ORTHOLOGUE AFUA_1G10790)-RELATED"/>
    <property type="match status" value="1"/>
</dbReference>
<dbReference type="AlphaFoldDB" id="A0AAW0GRD4"/>
<dbReference type="Gene3D" id="1.20.1610.10">
    <property type="entry name" value="alpha-1,2-mannosidases domains"/>
    <property type="match status" value="1"/>
</dbReference>
<dbReference type="InterPro" id="IPR014718">
    <property type="entry name" value="GH-type_carb-bd"/>
</dbReference>
<accession>A0AAW0GRD4</accession>
<feature type="domain" description="Glycosyl hydrolase family 92 N-terminal" evidence="3">
    <location>
        <begin position="28"/>
        <end position="290"/>
    </location>
</feature>
<protein>
    <recommendedName>
        <fullName evidence="6">Glycoside hydrolase family 92 protein</fullName>
    </recommendedName>
</protein>
<dbReference type="Proteomes" id="UP001385951">
    <property type="component" value="Unassembled WGS sequence"/>
</dbReference>
<evidence type="ECO:0000313" key="5">
    <source>
        <dbReference type="Proteomes" id="UP001385951"/>
    </source>
</evidence>
<evidence type="ECO:0000259" key="3">
    <source>
        <dbReference type="Pfam" id="PF17678"/>
    </source>
</evidence>
<name>A0AAW0GRD4_9APHY</name>
<dbReference type="GO" id="GO:0005634">
    <property type="term" value="C:nucleus"/>
    <property type="evidence" value="ECO:0007669"/>
    <property type="project" value="TreeGrafter"/>
</dbReference>
<evidence type="ECO:0008006" key="6">
    <source>
        <dbReference type="Google" id="ProtNLM"/>
    </source>
</evidence>
<dbReference type="GO" id="GO:0000224">
    <property type="term" value="F:peptide-N4-(N-acetyl-beta-glucosaminyl)asparagine amidase activity"/>
    <property type="evidence" value="ECO:0007669"/>
    <property type="project" value="TreeGrafter"/>
</dbReference>
<dbReference type="Gene3D" id="3.30.2080.10">
    <property type="entry name" value="GH92 mannosidase domain"/>
    <property type="match status" value="1"/>
</dbReference>
<dbReference type="Gene3D" id="2.70.98.10">
    <property type="match status" value="1"/>
</dbReference>
<feature type="domain" description="Glycosyl hydrolase family 92" evidence="2">
    <location>
        <begin position="296"/>
        <end position="785"/>
    </location>
</feature>
<evidence type="ECO:0000256" key="1">
    <source>
        <dbReference type="SAM" id="SignalP"/>
    </source>
</evidence>
<dbReference type="SUPFAM" id="SSF48208">
    <property type="entry name" value="Six-hairpin glycosidases"/>
    <property type="match status" value="1"/>
</dbReference>
<feature type="signal peptide" evidence="1">
    <location>
        <begin position="1"/>
        <end position="20"/>
    </location>
</feature>
<evidence type="ECO:0000259" key="2">
    <source>
        <dbReference type="Pfam" id="PF07971"/>
    </source>
</evidence>
<dbReference type="InterPro" id="IPR041371">
    <property type="entry name" value="GH92_N"/>
</dbReference>
<dbReference type="NCBIfam" id="TIGR01180">
    <property type="entry name" value="aman2_put"/>
    <property type="match status" value="1"/>
</dbReference>
<dbReference type="InterPro" id="IPR050883">
    <property type="entry name" value="PNGase"/>
</dbReference>
<sequence length="815" mass="86940">MLSPHASLLFLLGAAGFTCAASPDFTSLVNLFIGTASGANGGSGGNAFPGAAIPHAMAKVGIDVDTAPRQAGYIHDNSSITGISLMHDEGTGGNTNGGYGIFPLFPLTDCSFSSCPVAIDSRKAKRAANTDVATPGYFSTTFVNGLKLEATSTRRAGLIRFTYPNPAAGMHVVVDLTHDLGRSFEGGNINLDRSAGQVKLQGTFLQSYGTDNYTVFGCYDFLSPTSSNEQTVVDSGTFQSSSSSSTTITINPNSTSLTFPFTSSPTSVQAGALLSFNSSSGTVLTRFGASFISSAQACANAQEEVPDWDWSAVRAASVAKWQDVLQRVAVEVDLEDPTVVELLYSSLYRASLVPANLTSENPYWKSSSPFYDSFFCSWDTFRTVHPLLSLTSPREWGEIVSAYVDGWRNTGFIPECRANTKAGYVQGGSDGMPILGDFAVKYNSHADELGVSTDDLYQALVDTAENTPPDWYQVGRQNTAWKQFDYIPTAWVDPSGATGLATREASRTLEYALGDFAVRQAALALNKSGADVELYGNRSFAFKNIWDPSVTSDGFSGFAQRRFANGTFAFSPPDACSPIDPTPHSCARGTDNNVGFYESSSWEYSFFAPHSMSTIVDLMGGSSTFITRVDHYFSKGYFLAGNEPSFAIPWAYHYAGRPDLSTLRVRNVVYKNFGTGIGGIPGNDDSGAMAALLTFHILGLYPVPATRQLLIGSPLVSSYVLKNNLFQTETNITVQGFDRTSLSATPAASSRFFVKSITIDGTPNESLCWISFDVITGGGNVVIEVDNDSIGASARGCGNSTNALPDSLESGGFSA</sequence>
<proteinExistence type="predicted"/>
<feature type="chain" id="PRO_5043754508" description="Glycoside hydrolase family 92 protein" evidence="1">
    <location>
        <begin position="21"/>
        <end position="815"/>
    </location>
</feature>
<dbReference type="InterPro" id="IPR005887">
    <property type="entry name" value="GH92_a_mannosidase_put"/>
</dbReference>
<dbReference type="EMBL" id="JASBNA010000002">
    <property type="protein sequence ID" value="KAK7695197.1"/>
    <property type="molecule type" value="Genomic_DNA"/>
</dbReference>
<gene>
    <name evidence="4" type="ORF">QCA50_002387</name>
</gene>
<dbReference type="GO" id="GO:0030246">
    <property type="term" value="F:carbohydrate binding"/>
    <property type="evidence" value="ECO:0007669"/>
    <property type="project" value="InterPro"/>
</dbReference>
<dbReference type="Pfam" id="PF07971">
    <property type="entry name" value="Glyco_hydro_92"/>
    <property type="match status" value="1"/>
</dbReference>
<dbReference type="Gene3D" id="1.20.1050.60">
    <property type="entry name" value="alpha-1,2-mannosidase"/>
    <property type="match status" value="1"/>
</dbReference>
<dbReference type="GO" id="GO:0006516">
    <property type="term" value="P:glycoprotein catabolic process"/>
    <property type="evidence" value="ECO:0007669"/>
    <property type="project" value="TreeGrafter"/>
</dbReference>
<dbReference type="InterPro" id="IPR008928">
    <property type="entry name" value="6-hairpin_glycosidase_sf"/>
</dbReference>
<dbReference type="Pfam" id="PF17678">
    <property type="entry name" value="Glyco_hydro_92N"/>
    <property type="match status" value="1"/>
</dbReference>
<keyword evidence="1" id="KW-0732">Signal</keyword>
<dbReference type="GO" id="GO:0005829">
    <property type="term" value="C:cytosol"/>
    <property type="evidence" value="ECO:0007669"/>
    <property type="project" value="TreeGrafter"/>
</dbReference>
<organism evidence="4 5">
    <name type="scientific">Cerrena zonata</name>
    <dbReference type="NCBI Taxonomy" id="2478898"/>
    <lineage>
        <taxon>Eukaryota</taxon>
        <taxon>Fungi</taxon>
        <taxon>Dikarya</taxon>
        <taxon>Basidiomycota</taxon>
        <taxon>Agaricomycotina</taxon>
        <taxon>Agaricomycetes</taxon>
        <taxon>Polyporales</taxon>
        <taxon>Cerrenaceae</taxon>
        <taxon>Cerrena</taxon>
    </lineage>
</organism>
<dbReference type="GO" id="GO:0005975">
    <property type="term" value="P:carbohydrate metabolic process"/>
    <property type="evidence" value="ECO:0007669"/>
    <property type="project" value="InterPro"/>
</dbReference>